<dbReference type="Proteomes" id="UP000029392">
    <property type="component" value="Unassembled WGS sequence"/>
</dbReference>
<accession>A0A091BNB6</accession>
<dbReference type="PATRIC" id="fig|1384054.3.peg.1966"/>
<dbReference type="eggNOG" id="ENOG502ZBBY">
    <property type="taxonomic scope" value="Bacteria"/>
</dbReference>
<evidence type="ECO:0000256" key="1">
    <source>
        <dbReference type="SAM" id="SignalP"/>
    </source>
</evidence>
<organism evidence="2 3">
    <name type="scientific">Arenimonas malthae CC-JY-1</name>
    <dbReference type="NCBI Taxonomy" id="1384054"/>
    <lineage>
        <taxon>Bacteria</taxon>
        <taxon>Pseudomonadati</taxon>
        <taxon>Pseudomonadota</taxon>
        <taxon>Gammaproteobacteria</taxon>
        <taxon>Lysobacterales</taxon>
        <taxon>Lysobacteraceae</taxon>
        <taxon>Arenimonas</taxon>
    </lineage>
</organism>
<feature type="chain" id="PRO_5001869912" description="DUF4932 domain-containing protein" evidence="1">
    <location>
        <begin position="26"/>
        <end position="487"/>
    </location>
</feature>
<dbReference type="EMBL" id="AVCH01000176">
    <property type="protein sequence ID" value="KFN45815.1"/>
    <property type="molecule type" value="Genomic_DNA"/>
</dbReference>
<dbReference type="OrthoDB" id="6395228at2"/>
<protein>
    <recommendedName>
        <fullName evidence="4">DUF4932 domain-containing protein</fullName>
    </recommendedName>
</protein>
<evidence type="ECO:0000313" key="2">
    <source>
        <dbReference type="EMBL" id="KFN45815.1"/>
    </source>
</evidence>
<dbReference type="AlphaFoldDB" id="A0A091BNB6"/>
<keyword evidence="3" id="KW-1185">Reference proteome</keyword>
<reference evidence="2 3" key="1">
    <citation type="submission" date="2013-09" db="EMBL/GenBank/DDBJ databases">
        <title>Genome sequencing of Arenimonas malthae.</title>
        <authorList>
            <person name="Chen F."/>
            <person name="Wang G."/>
        </authorList>
    </citation>
    <scope>NUCLEOTIDE SEQUENCE [LARGE SCALE GENOMIC DNA]</scope>
    <source>
        <strain evidence="2 3">CC-JY-1</strain>
    </source>
</reference>
<name>A0A091BNB6_9GAMM</name>
<dbReference type="RefSeq" id="WP_043804021.1">
    <property type="nucleotide sequence ID" value="NZ_AVCH01000176.1"/>
</dbReference>
<feature type="signal peptide" evidence="1">
    <location>
        <begin position="1"/>
        <end position="25"/>
    </location>
</feature>
<dbReference type="InterPro" id="IPR032560">
    <property type="entry name" value="DUF4932"/>
</dbReference>
<dbReference type="Pfam" id="PF16286">
    <property type="entry name" value="DUF4932"/>
    <property type="match status" value="1"/>
</dbReference>
<sequence>MARVLRLLTLTLALLCAWLPPAALAVEVRVDPRVEFAALMCRLAGFEEYQGPGIADYDAAVDAHFSRFRDHPAIATVRALREEVGLAYNMPVELALATGDNDWKLRLRPGAPGSTLDARWTPAAADRFLQAAATLWRDADAPAFFATQAPRFREVESVLSETLRPRLDASWFDRQYGVDPRRRLVVVAGLLNGPNSYGPHLDLPGGRRETYAVLATPPMPAGSAPSYPADQVASLLIHELHHPYVNPWVEANAARLEKGASALFEAVRPQMTAAAYGQWNYMLNESLVRAQVLRYYRARGNEGAYQRNLREDRGRGFAWVAALADALDAAQSEAPEGAPAFGPAAEAAVFAFFDHWGREPAARIAAEDARLEKRQRERQATGVQLVSATPALEGGVVAPGEGELRLEFDRAMAPSVSVQGEPPEVTGRPAWDASRRVLVIPVRFAAGATHVLWLNDELSPGQGFRGEDGEWLVPREWRFRVEGAAGE</sequence>
<proteinExistence type="predicted"/>
<keyword evidence="1" id="KW-0732">Signal</keyword>
<gene>
    <name evidence="2" type="ORF">N790_09260</name>
</gene>
<dbReference type="STRING" id="1384054.N790_09260"/>
<comment type="caution">
    <text evidence="2">The sequence shown here is derived from an EMBL/GenBank/DDBJ whole genome shotgun (WGS) entry which is preliminary data.</text>
</comment>
<evidence type="ECO:0008006" key="4">
    <source>
        <dbReference type="Google" id="ProtNLM"/>
    </source>
</evidence>
<evidence type="ECO:0000313" key="3">
    <source>
        <dbReference type="Proteomes" id="UP000029392"/>
    </source>
</evidence>